<dbReference type="GO" id="GO:0007165">
    <property type="term" value="P:signal transduction"/>
    <property type="evidence" value="ECO:0007669"/>
    <property type="project" value="InterPro"/>
</dbReference>
<keyword evidence="4" id="KW-1185">Reference proteome</keyword>
<dbReference type="InterPro" id="IPR027417">
    <property type="entry name" value="P-loop_NTPase"/>
</dbReference>
<dbReference type="SMART" id="SM00173">
    <property type="entry name" value="RAS"/>
    <property type="match status" value="1"/>
</dbReference>
<dbReference type="SUPFAM" id="SSF52540">
    <property type="entry name" value="P-loop containing nucleoside triphosphate hydrolases"/>
    <property type="match status" value="1"/>
</dbReference>
<dbReference type="GO" id="GO:0016020">
    <property type="term" value="C:membrane"/>
    <property type="evidence" value="ECO:0007669"/>
    <property type="project" value="InterPro"/>
</dbReference>
<evidence type="ECO:0000256" key="2">
    <source>
        <dbReference type="ARBA" id="ARBA00023134"/>
    </source>
</evidence>
<organism evidence="3 4">
    <name type="scientific">Lophiotrema nucula</name>
    <dbReference type="NCBI Taxonomy" id="690887"/>
    <lineage>
        <taxon>Eukaryota</taxon>
        <taxon>Fungi</taxon>
        <taxon>Dikarya</taxon>
        <taxon>Ascomycota</taxon>
        <taxon>Pezizomycotina</taxon>
        <taxon>Dothideomycetes</taxon>
        <taxon>Pleosporomycetidae</taxon>
        <taxon>Pleosporales</taxon>
        <taxon>Lophiotremataceae</taxon>
        <taxon>Lophiotrema</taxon>
    </lineage>
</organism>
<dbReference type="Proteomes" id="UP000799770">
    <property type="component" value="Unassembled WGS sequence"/>
</dbReference>
<proteinExistence type="predicted"/>
<reference evidence="3" key="1">
    <citation type="journal article" date="2020" name="Stud. Mycol.">
        <title>101 Dothideomycetes genomes: a test case for predicting lifestyles and emergence of pathogens.</title>
        <authorList>
            <person name="Haridas S."/>
            <person name="Albert R."/>
            <person name="Binder M."/>
            <person name="Bloem J."/>
            <person name="Labutti K."/>
            <person name="Salamov A."/>
            <person name="Andreopoulos B."/>
            <person name="Baker S."/>
            <person name="Barry K."/>
            <person name="Bills G."/>
            <person name="Bluhm B."/>
            <person name="Cannon C."/>
            <person name="Castanera R."/>
            <person name="Culley D."/>
            <person name="Daum C."/>
            <person name="Ezra D."/>
            <person name="Gonzalez J."/>
            <person name="Henrissat B."/>
            <person name="Kuo A."/>
            <person name="Liang C."/>
            <person name="Lipzen A."/>
            <person name="Lutzoni F."/>
            <person name="Magnuson J."/>
            <person name="Mondo S."/>
            <person name="Nolan M."/>
            <person name="Ohm R."/>
            <person name="Pangilinan J."/>
            <person name="Park H.-J."/>
            <person name="Ramirez L."/>
            <person name="Alfaro M."/>
            <person name="Sun H."/>
            <person name="Tritt A."/>
            <person name="Yoshinaga Y."/>
            <person name="Zwiers L.-H."/>
            <person name="Turgeon B."/>
            <person name="Goodwin S."/>
            <person name="Spatafora J."/>
            <person name="Crous P."/>
            <person name="Grigoriev I."/>
        </authorList>
    </citation>
    <scope>NUCLEOTIDE SEQUENCE</scope>
    <source>
        <strain evidence="3">CBS 627.86</strain>
    </source>
</reference>
<dbReference type="SMART" id="SM00174">
    <property type="entry name" value="RHO"/>
    <property type="match status" value="1"/>
</dbReference>
<gene>
    <name evidence="3" type="ORF">BDV96DRAFT_535361</name>
</gene>
<evidence type="ECO:0000313" key="4">
    <source>
        <dbReference type="Proteomes" id="UP000799770"/>
    </source>
</evidence>
<keyword evidence="1" id="KW-0547">Nucleotide-binding</keyword>
<protein>
    <submittedName>
        <fullName evidence="3">Ras family-domain-containing protein</fullName>
    </submittedName>
</protein>
<dbReference type="EMBL" id="ML977394">
    <property type="protein sequence ID" value="KAF2105231.1"/>
    <property type="molecule type" value="Genomic_DNA"/>
</dbReference>
<dbReference type="AlphaFoldDB" id="A0A6A5YGB0"/>
<dbReference type="GO" id="GO:0005525">
    <property type="term" value="F:GTP binding"/>
    <property type="evidence" value="ECO:0007669"/>
    <property type="project" value="UniProtKB-KW"/>
</dbReference>
<dbReference type="Gene3D" id="3.40.50.300">
    <property type="entry name" value="P-loop containing nucleotide triphosphate hydrolases"/>
    <property type="match status" value="1"/>
</dbReference>
<dbReference type="PRINTS" id="PR00449">
    <property type="entry name" value="RASTRNSFRMNG"/>
</dbReference>
<dbReference type="InterPro" id="IPR001806">
    <property type="entry name" value="Small_GTPase"/>
</dbReference>
<dbReference type="SMART" id="SM00175">
    <property type="entry name" value="RAB"/>
    <property type="match status" value="1"/>
</dbReference>
<dbReference type="InterPro" id="IPR020849">
    <property type="entry name" value="Small_GTPase_Ras-type"/>
</dbReference>
<sequence>MARGTSQLAKEIPLKLVVMGKRGVGKTALIKKLVEGEFIEVYNPTTEDRYSARRTLGVQAYAVEITDTGSEDTYGDGTIRDSEGFLLVYDVCDRSSLEEIRALYEEIRKAKVPVMEGSLTSTLPSSESPSVVVVGNKINRLDKHRITTGEGIEVSKDLNCGFGETTAKGSVEHVFYDVIRRCELSSSCNDIGDPSGTREEEGMNDWLCGFGGLFSKSAG</sequence>
<dbReference type="GO" id="GO:0003924">
    <property type="term" value="F:GTPase activity"/>
    <property type="evidence" value="ECO:0007669"/>
    <property type="project" value="InterPro"/>
</dbReference>
<name>A0A6A5YGB0_9PLEO</name>
<dbReference type="Pfam" id="PF00071">
    <property type="entry name" value="Ras"/>
    <property type="match status" value="1"/>
</dbReference>
<dbReference type="OrthoDB" id="3745421at2759"/>
<dbReference type="PROSITE" id="PS51419">
    <property type="entry name" value="RAB"/>
    <property type="match status" value="1"/>
</dbReference>
<evidence type="ECO:0000256" key="1">
    <source>
        <dbReference type="ARBA" id="ARBA00022741"/>
    </source>
</evidence>
<dbReference type="PANTHER" id="PTHR24070">
    <property type="entry name" value="RAS, DI-RAS, AND RHEB FAMILY MEMBERS OF SMALL GTPASE SUPERFAMILY"/>
    <property type="match status" value="1"/>
</dbReference>
<accession>A0A6A5YGB0</accession>
<keyword evidence="2" id="KW-0342">GTP-binding</keyword>
<evidence type="ECO:0000313" key="3">
    <source>
        <dbReference type="EMBL" id="KAF2105231.1"/>
    </source>
</evidence>
<dbReference type="PROSITE" id="PS51421">
    <property type="entry name" value="RAS"/>
    <property type="match status" value="1"/>
</dbReference>